<evidence type="ECO:0000313" key="3">
    <source>
        <dbReference type="Proteomes" id="UP001217754"/>
    </source>
</evidence>
<dbReference type="RefSeq" id="XP_060123810.1">
    <property type="nucleotide sequence ID" value="XM_060267827.1"/>
</dbReference>
<dbReference type="EMBL" id="CP119965">
    <property type="protein sequence ID" value="WFD40913.1"/>
    <property type="molecule type" value="Genomic_DNA"/>
</dbReference>
<sequence length="341" mass="37584">MSDAKRIKLDEGARPVIVTHSGTFHADDALAVNLLSKLPSLANADIVRTRDPAEIAKGTIVVDVGAEYTPDAHRYDHHQRGFVETFDAEHKTKLSSAGLVWKHFGKDILAAHLGKEATAERIELLYQKMYDDFVEAIDAIDNGIALYPDAVGEPTYKSRTDLSSRVGFMNPRWNQPFEDADLLQRFRRASAMAGGEFFDRVDDALYAWLPARDIVRAGLEGRTSFEGADPQGRIILFDGAVGWKGHIYDLEEALAIPEAELPLYVVYPDESGKWRVQAVPVSSESFESRKALPEQWRGIRDEELSTISGIPGCVFVHQSGFIGGNATKEGALAMANKALAL</sequence>
<evidence type="ECO:0000256" key="1">
    <source>
        <dbReference type="ARBA" id="ARBA00010105"/>
    </source>
</evidence>
<protein>
    <recommendedName>
        <fullName evidence="4">Metal-dependent protein hydrolase</fullName>
    </recommendedName>
</protein>
<proteinExistence type="inferred from homology"/>
<reference evidence="2" key="1">
    <citation type="submission" date="2023-03" db="EMBL/GenBank/DDBJ databases">
        <title>Mating type loci evolution in Malassezia.</title>
        <authorList>
            <person name="Coelho M.A."/>
        </authorList>
    </citation>
    <scope>NUCLEOTIDE SEQUENCE</scope>
    <source>
        <strain evidence="2">CBS 9431</strain>
    </source>
</reference>
<dbReference type="GO" id="GO:0005737">
    <property type="term" value="C:cytoplasm"/>
    <property type="evidence" value="ECO:0007669"/>
    <property type="project" value="TreeGrafter"/>
</dbReference>
<organism evidence="2 3">
    <name type="scientific">Malassezia japonica</name>
    <dbReference type="NCBI Taxonomy" id="223818"/>
    <lineage>
        <taxon>Eukaryota</taxon>
        <taxon>Fungi</taxon>
        <taxon>Dikarya</taxon>
        <taxon>Basidiomycota</taxon>
        <taxon>Ustilaginomycotina</taxon>
        <taxon>Malasseziomycetes</taxon>
        <taxon>Malasseziales</taxon>
        <taxon>Malasseziaceae</taxon>
        <taxon>Malassezia</taxon>
    </lineage>
</organism>
<dbReference type="GO" id="GO:0005634">
    <property type="term" value="C:nucleus"/>
    <property type="evidence" value="ECO:0007669"/>
    <property type="project" value="TreeGrafter"/>
</dbReference>
<dbReference type="AlphaFoldDB" id="A0AAF0F9L9"/>
<dbReference type="Proteomes" id="UP001217754">
    <property type="component" value="Chromosome 8"/>
</dbReference>
<evidence type="ECO:0008006" key="4">
    <source>
        <dbReference type="Google" id="ProtNLM"/>
    </source>
</evidence>
<dbReference type="PANTHER" id="PTHR11215:SF1">
    <property type="entry name" value="MYG1 EXONUCLEASE"/>
    <property type="match status" value="1"/>
</dbReference>
<dbReference type="InterPro" id="IPR003226">
    <property type="entry name" value="MYG1_exonuclease"/>
</dbReference>
<comment type="similarity">
    <text evidence="1">Belongs to the MYG1 family.</text>
</comment>
<name>A0AAF0F9L9_9BASI</name>
<evidence type="ECO:0000313" key="2">
    <source>
        <dbReference type="EMBL" id="WFD40913.1"/>
    </source>
</evidence>
<keyword evidence="3" id="KW-1185">Reference proteome</keyword>
<dbReference type="PANTHER" id="PTHR11215">
    <property type="entry name" value="METAL DEPENDENT HYDROLASE - RELATED"/>
    <property type="match status" value="1"/>
</dbReference>
<gene>
    <name evidence="2" type="ORF">MJAP1_003904</name>
</gene>
<accession>A0AAF0F9L9</accession>
<dbReference type="GeneID" id="85227555"/>
<dbReference type="Pfam" id="PF03690">
    <property type="entry name" value="MYG1_exonuc"/>
    <property type="match status" value="1"/>
</dbReference>